<dbReference type="EMBL" id="WAAU01000008">
    <property type="protein sequence ID" value="KAB1159407.1"/>
    <property type="molecule type" value="Genomic_DNA"/>
</dbReference>
<proteinExistence type="predicted"/>
<gene>
    <name evidence="1" type="ORF">F7018_03590</name>
</gene>
<dbReference type="OrthoDB" id="1190591at2"/>
<dbReference type="RefSeq" id="WP_150898626.1">
    <property type="nucleotide sequence ID" value="NZ_WAAU01000008.1"/>
</dbReference>
<organism evidence="1 2">
    <name type="scientific">Tenacibaculum aiptasiae</name>
    <dbReference type="NCBI Taxonomy" id="426481"/>
    <lineage>
        <taxon>Bacteria</taxon>
        <taxon>Pseudomonadati</taxon>
        <taxon>Bacteroidota</taxon>
        <taxon>Flavobacteriia</taxon>
        <taxon>Flavobacteriales</taxon>
        <taxon>Flavobacteriaceae</taxon>
        <taxon>Tenacibaculum</taxon>
    </lineage>
</organism>
<reference evidence="1 2" key="1">
    <citation type="submission" date="2019-09" db="EMBL/GenBank/DDBJ databases">
        <authorList>
            <person name="Cao W.R."/>
        </authorList>
    </citation>
    <scope>NUCLEOTIDE SEQUENCE [LARGE SCALE GENOMIC DNA]</scope>
    <source>
        <strain evidence="2">a4</strain>
    </source>
</reference>
<keyword evidence="2" id="KW-1185">Reference proteome</keyword>
<accession>A0A7J5APC9</accession>
<evidence type="ECO:0000313" key="1">
    <source>
        <dbReference type="EMBL" id="KAB1159407.1"/>
    </source>
</evidence>
<dbReference type="Proteomes" id="UP000467305">
    <property type="component" value="Unassembled WGS sequence"/>
</dbReference>
<protein>
    <submittedName>
        <fullName evidence="1">Uncharacterized protein</fullName>
    </submittedName>
</protein>
<dbReference type="AlphaFoldDB" id="A0A7J5APC9"/>
<sequence length="308" mass="36836">MTDEDIINLLDIEPIINARYNHLLYAITDWNNEVINVDDYLMQVKTYLNINEITSEVLKSKVKSFTINNSKDIWNLESISELVIFLENQNNYLKNMGISKVLKQKAYEVLINKIDIETFEGFIYKLTEKAEFSSNSLLFDIVSINYKSKKSKKELKSLIKKLFTKNELLSLNVYENCLKIIQYENIEEFDNSLKYLSDQYVESNYEYNVFYNFYRLNNESVFISEMGYSYIEIDKEQIIKNTKEYSKIVIDMFNFYKENEDWDNFLTDKNYNNFNYAKKDNEDIESYIPKKRKTNKFYDSLLNFLGLT</sequence>
<comment type="caution">
    <text evidence="1">The sequence shown here is derived from an EMBL/GenBank/DDBJ whole genome shotgun (WGS) entry which is preliminary data.</text>
</comment>
<evidence type="ECO:0000313" key="2">
    <source>
        <dbReference type="Proteomes" id="UP000467305"/>
    </source>
</evidence>
<name>A0A7J5APC9_9FLAO</name>